<organism evidence="2">
    <name type="scientific">Anopheles darlingi</name>
    <name type="common">Mosquito</name>
    <dbReference type="NCBI Taxonomy" id="43151"/>
    <lineage>
        <taxon>Eukaryota</taxon>
        <taxon>Metazoa</taxon>
        <taxon>Ecdysozoa</taxon>
        <taxon>Arthropoda</taxon>
        <taxon>Hexapoda</taxon>
        <taxon>Insecta</taxon>
        <taxon>Pterygota</taxon>
        <taxon>Neoptera</taxon>
        <taxon>Endopterygota</taxon>
        <taxon>Diptera</taxon>
        <taxon>Nematocera</taxon>
        <taxon>Culicoidea</taxon>
        <taxon>Culicidae</taxon>
        <taxon>Anophelinae</taxon>
        <taxon>Anopheles</taxon>
    </lineage>
</organism>
<accession>A0A2M4D0E2</accession>
<reference evidence="2" key="1">
    <citation type="submission" date="2018-01" db="EMBL/GenBank/DDBJ databases">
        <title>An insight into the sialome of Amazonian anophelines.</title>
        <authorList>
            <person name="Ribeiro J.M."/>
            <person name="Scarpassa V."/>
            <person name="Calvo E."/>
        </authorList>
    </citation>
    <scope>NUCLEOTIDE SEQUENCE</scope>
</reference>
<name>A0A2M4D0E2_ANODA</name>
<protein>
    <submittedName>
        <fullName evidence="2">Putative secreted protein</fullName>
    </submittedName>
</protein>
<dbReference type="AlphaFoldDB" id="A0A2M4D0E2"/>
<proteinExistence type="predicted"/>
<evidence type="ECO:0000256" key="1">
    <source>
        <dbReference type="SAM" id="SignalP"/>
    </source>
</evidence>
<keyword evidence="1" id="KW-0732">Signal</keyword>
<dbReference type="EMBL" id="GGFL01006872">
    <property type="protein sequence ID" value="MBW71050.1"/>
    <property type="molecule type" value="Transcribed_RNA"/>
</dbReference>
<sequence>MGTIRTCHFIFWKAFLTTGGEAMMFVEKMNKIPSRTFSTGDCCCRQNDGSKELDAFAFVLVSVLASHISSHIIHEFRGSCQQQESLVRCEIILW</sequence>
<feature type="chain" id="PRO_5014701686" evidence="1">
    <location>
        <begin position="23"/>
        <end position="94"/>
    </location>
</feature>
<evidence type="ECO:0000313" key="2">
    <source>
        <dbReference type="EMBL" id="MBW71050.1"/>
    </source>
</evidence>
<feature type="signal peptide" evidence="1">
    <location>
        <begin position="1"/>
        <end position="22"/>
    </location>
</feature>